<dbReference type="PANTHER" id="PTHR31735">
    <property type="entry name" value="VACUOLAR MEMBRANE PROTEIN YPL162C"/>
    <property type="match status" value="1"/>
</dbReference>
<name>A0A8H7BZ18_9FUNG</name>
<evidence type="ECO:0008006" key="5">
    <source>
        <dbReference type="Google" id="ProtNLM"/>
    </source>
</evidence>
<dbReference type="AlphaFoldDB" id="A0A8H7BZ18"/>
<reference evidence="3" key="1">
    <citation type="submission" date="2020-01" db="EMBL/GenBank/DDBJ databases">
        <title>Genome Sequencing of Three Apophysomyces-Like Fungal Strains Confirms a Novel Fungal Genus in the Mucoromycota with divergent Burkholderia-like Endosymbiotic Bacteria.</title>
        <authorList>
            <person name="Stajich J.E."/>
            <person name="Macias A.M."/>
            <person name="Carter-House D."/>
            <person name="Lovett B."/>
            <person name="Kasson L.R."/>
            <person name="Berry K."/>
            <person name="Grigoriev I."/>
            <person name="Chang Y."/>
            <person name="Spatafora J."/>
            <person name="Kasson M.T."/>
        </authorList>
    </citation>
    <scope>NUCLEOTIDE SEQUENCE</scope>
    <source>
        <strain evidence="3">NRRL A-21654</strain>
    </source>
</reference>
<dbReference type="GO" id="GO:0016020">
    <property type="term" value="C:membrane"/>
    <property type="evidence" value="ECO:0007669"/>
    <property type="project" value="TreeGrafter"/>
</dbReference>
<evidence type="ECO:0000256" key="1">
    <source>
        <dbReference type="SAM" id="MobiDB-lite"/>
    </source>
</evidence>
<dbReference type="OrthoDB" id="431202at2759"/>
<feature type="transmembrane region" description="Helical" evidence="2">
    <location>
        <begin position="53"/>
        <end position="74"/>
    </location>
</feature>
<dbReference type="Proteomes" id="UP000605846">
    <property type="component" value="Unassembled WGS sequence"/>
</dbReference>
<feature type="region of interest" description="Disordered" evidence="1">
    <location>
        <begin position="216"/>
        <end position="241"/>
    </location>
</feature>
<accession>A0A8H7BZ18</accession>
<evidence type="ECO:0000313" key="4">
    <source>
        <dbReference type="Proteomes" id="UP000605846"/>
    </source>
</evidence>
<proteinExistence type="predicted"/>
<keyword evidence="2" id="KW-0472">Membrane</keyword>
<protein>
    <recommendedName>
        <fullName evidence="5">Vacuolar membrane protein</fullName>
    </recommendedName>
</protein>
<dbReference type="InterPro" id="IPR022127">
    <property type="entry name" value="STIMATE/YPL162C"/>
</dbReference>
<evidence type="ECO:0000256" key="2">
    <source>
        <dbReference type="SAM" id="Phobius"/>
    </source>
</evidence>
<dbReference type="EMBL" id="JABAYA010000008">
    <property type="protein sequence ID" value="KAF7731722.1"/>
    <property type="molecule type" value="Genomic_DNA"/>
</dbReference>
<feature type="transmembrane region" description="Helical" evidence="2">
    <location>
        <begin position="104"/>
        <end position="125"/>
    </location>
</feature>
<feature type="transmembrane region" description="Helical" evidence="2">
    <location>
        <begin position="145"/>
        <end position="166"/>
    </location>
</feature>
<organism evidence="3 4">
    <name type="scientific">Apophysomyces ossiformis</name>
    <dbReference type="NCBI Taxonomy" id="679940"/>
    <lineage>
        <taxon>Eukaryota</taxon>
        <taxon>Fungi</taxon>
        <taxon>Fungi incertae sedis</taxon>
        <taxon>Mucoromycota</taxon>
        <taxon>Mucoromycotina</taxon>
        <taxon>Mucoromycetes</taxon>
        <taxon>Mucorales</taxon>
        <taxon>Mucorineae</taxon>
        <taxon>Mucoraceae</taxon>
        <taxon>Apophysomyces</taxon>
    </lineage>
</organism>
<dbReference type="Pfam" id="PF12400">
    <property type="entry name" value="STIMATE"/>
    <property type="match status" value="1"/>
</dbReference>
<keyword evidence="4" id="KW-1185">Reference proteome</keyword>
<feature type="transmembrane region" description="Helical" evidence="2">
    <location>
        <begin position="24"/>
        <end position="41"/>
    </location>
</feature>
<comment type="caution">
    <text evidence="3">The sequence shown here is derived from an EMBL/GenBank/DDBJ whole genome shotgun (WGS) entry which is preliminary data.</text>
</comment>
<keyword evidence="2" id="KW-0812">Transmembrane</keyword>
<gene>
    <name evidence="3" type="ORF">EC973_008894</name>
</gene>
<sequence>MVLKMGAYQELNDFDRTFDVSKQLLGGIVIHSLNVLAASVFGGSEGEQRNPCVWYFLNIFVDTTLGVVILWGVLKGLKKLTRIESGVYGEPPLQAQIRRWSTQLAIYIIGLIIMKVVVVAIFHLCPWLEGFGRWVLQWTMGNYKLQIVFVMLIFPLVMNVIQFWIVDTIVKHKATESIYLASDEEVLLTADDNDEEELVTADHIEGEEEAYFLTRPKADRAITTSPSNDVLHGQRTSDDSR</sequence>
<keyword evidence="2" id="KW-1133">Transmembrane helix</keyword>
<dbReference type="PANTHER" id="PTHR31735:SF1">
    <property type="entry name" value="VACUOLAR MEMBRANE PROTEIN YPL162C"/>
    <property type="match status" value="1"/>
</dbReference>
<evidence type="ECO:0000313" key="3">
    <source>
        <dbReference type="EMBL" id="KAF7731722.1"/>
    </source>
</evidence>